<name>A0A2H4UUE5_9VIRU</name>
<keyword evidence="1" id="KW-0812">Transmembrane</keyword>
<keyword evidence="7" id="KW-1185">Reference proteome</keyword>
<evidence type="ECO:0000313" key="4">
    <source>
        <dbReference type="EMBL" id="ATZ80485.1"/>
    </source>
</evidence>
<proteinExistence type="predicted"/>
<evidence type="ECO:0000256" key="1">
    <source>
        <dbReference type="SAM" id="Phobius"/>
    </source>
</evidence>
<accession>A0A2H4UUE5</accession>
<sequence>MLDFNVYRILKNIFRIHCIYHDITTVIIIIKIKKYGLINHAYSNVYRILKIFFVYIVFIMT</sequence>
<gene>
    <name evidence="2" type="ORF">BMW23_0431</name>
    <name evidence="3" type="ORF">BMW23_0432</name>
    <name evidence="4" type="ORF">BMW23_0433</name>
    <name evidence="5" type="ORF">BMW23_0434</name>
    <name evidence="6" type="ORF">BMW23_0435</name>
</gene>
<feature type="transmembrane region" description="Helical" evidence="1">
    <location>
        <begin position="44"/>
        <end position="60"/>
    </location>
</feature>
<evidence type="ECO:0000313" key="2">
    <source>
        <dbReference type="EMBL" id="ATZ80483.1"/>
    </source>
</evidence>
<protein>
    <submittedName>
        <fullName evidence="5">Uncharacterized protein</fullName>
    </submittedName>
</protein>
<dbReference type="EMBL" id="MF782455">
    <property type="protein sequence ID" value="ATZ80486.1"/>
    <property type="molecule type" value="Genomic_DNA"/>
</dbReference>
<dbReference type="EMBL" id="MF782455">
    <property type="protein sequence ID" value="ATZ80485.1"/>
    <property type="molecule type" value="Genomic_DNA"/>
</dbReference>
<reference evidence="5" key="1">
    <citation type="journal article" date="2017" name="Elife">
        <title>The kinetoplastid-infecting Bodo saltans virus (BsV), a window into the most abundant giant viruses in the sea.</title>
        <authorList>
            <person name="Deeg C.M."/>
            <person name="Chow C.-E.T."/>
            <person name="Suttle C.A."/>
        </authorList>
    </citation>
    <scope>NUCLEOTIDE SEQUENCE</scope>
    <source>
        <strain evidence="5">NG1</strain>
    </source>
</reference>
<dbReference type="EMBL" id="MF782455">
    <property type="protein sequence ID" value="ATZ80484.1"/>
    <property type="molecule type" value="Genomic_DNA"/>
</dbReference>
<keyword evidence="1" id="KW-1133">Transmembrane helix</keyword>
<dbReference type="Proteomes" id="UP000240325">
    <property type="component" value="Segment"/>
</dbReference>
<feature type="transmembrane region" description="Helical" evidence="1">
    <location>
        <begin position="12"/>
        <end position="32"/>
    </location>
</feature>
<evidence type="ECO:0000313" key="3">
    <source>
        <dbReference type="EMBL" id="ATZ80484.1"/>
    </source>
</evidence>
<evidence type="ECO:0000313" key="6">
    <source>
        <dbReference type="EMBL" id="ATZ80487.1"/>
    </source>
</evidence>
<evidence type="ECO:0000313" key="5">
    <source>
        <dbReference type="EMBL" id="ATZ80486.1"/>
    </source>
</evidence>
<dbReference type="EMBL" id="MF782455">
    <property type="protein sequence ID" value="ATZ80483.1"/>
    <property type="molecule type" value="Genomic_DNA"/>
</dbReference>
<keyword evidence="1" id="KW-0472">Membrane</keyword>
<dbReference type="EMBL" id="MF782455">
    <property type="protein sequence ID" value="ATZ80487.1"/>
    <property type="molecule type" value="Genomic_DNA"/>
</dbReference>
<evidence type="ECO:0000313" key="7">
    <source>
        <dbReference type="Proteomes" id="UP000240325"/>
    </source>
</evidence>
<organism evidence="5">
    <name type="scientific">Bodo saltans virus</name>
    <dbReference type="NCBI Taxonomy" id="2024608"/>
    <lineage>
        <taxon>Viruses</taxon>
        <taxon>Varidnaviria</taxon>
        <taxon>Bamfordvirae</taxon>
        <taxon>Nucleocytoviricota</taxon>
        <taxon>Megaviricetes</taxon>
        <taxon>Imitervirales</taxon>
        <taxon>Mimiviridae</taxon>
        <taxon>Klosneuvirinae</taxon>
        <taxon>Theiavirus</taxon>
        <taxon>Theiavirus salishense</taxon>
    </lineage>
</organism>